<evidence type="ECO:0000256" key="1">
    <source>
        <dbReference type="SAM" id="SignalP"/>
    </source>
</evidence>
<evidence type="ECO:0000313" key="4">
    <source>
        <dbReference type="Proteomes" id="UP000245429"/>
    </source>
</evidence>
<dbReference type="OrthoDB" id="1492759at2"/>
<name>A0A2U8QTR1_9FLAO</name>
<evidence type="ECO:0000259" key="2">
    <source>
        <dbReference type="Pfam" id="PF16409"/>
    </source>
</evidence>
<dbReference type="NCBIfam" id="NF038128">
    <property type="entry name" value="choice_anch_J"/>
    <property type="match status" value="1"/>
</dbReference>
<dbReference type="RefSeq" id="WP_109568935.1">
    <property type="nucleotide sequence ID" value="NZ_CP029463.1"/>
</dbReference>
<evidence type="ECO:0000313" key="3">
    <source>
        <dbReference type="EMBL" id="AWM13567.1"/>
    </source>
</evidence>
<keyword evidence="1" id="KW-0732">Signal</keyword>
<feature type="signal peptide" evidence="1">
    <location>
        <begin position="1"/>
        <end position="26"/>
    </location>
</feature>
<gene>
    <name evidence="3" type="ORF">DI487_06635</name>
</gene>
<dbReference type="Gene3D" id="2.60.120.200">
    <property type="match status" value="1"/>
</dbReference>
<proteinExistence type="predicted"/>
<protein>
    <recommendedName>
        <fullName evidence="2">DUF5017 domain-containing protein</fullName>
    </recommendedName>
</protein>
<sequence length="201" mass="21951">MKKLIKTIFTTALVLSLVSCVNDDDAAIPTMKVPFYSETFNDASNLDNWSNVSINGGDLWHSSSYGGETFVQLSAYGSGEANMDAWLISPAINLDTTENEAFSFKYLTGYYNGQAVSVWVSTDYDGSNTAEGITNATWTDMNVELPVYTTSGYSSDFSLTDPVDISGFNGDIYIAFRYQGGSSSGVTTTYEIDNLNVYENK</sequence>
<feature type="chain" id="PRO_5015939048" description="DUF5017 domain-containing protein" evidence="1">
    <location>
        <begin position="27"/>
        <end position="201"/>
    </location>
</feature>
<dbReference type="PROSITE" id="PS51257">
    <property type="entry name" value="PROKAR_LIPOPROTEIN"/>
    <property type="match status" value="1"/>
</dbReference>
<dbReference type="EMBL" id="CP029463">
    <property type="protein sequence ID" value="AWM13567.1"/>
    <property type="molecule type" value="Genomic_DNA"/>
</dbReference>
<feature type="domain" description="DUF5017" evidence="2">
    <location>
        <begin position="105"/>
        <end position="195"/>
    </location>
</feature>
<dbReference type="Proteomes" id="UP000245429">
    <property type="component" value="Chromosome"/>
</dbReference>
<organism evidence="3 4">
    <name type="scientific">Flavobacterium sediminis</name>
    <dbReference type="NCBI Taxonomy" id="2201181"/>
    <lineage>
        <taxon>Bacteria</taxon>
        <taxon>Pseudomonadati</taxon>
        <taxon>Bacteroidota</taxon>
        <taxon>Flavobacteriia</taxon>
        <taxon>Flavobacteriales</taxon>
        <taxon>Flavobacteriaceae</taxon>
        <taxon>Flavobacterium</taxon>
    </lineage>
</organism>
<reference evidence="3 4" key="1">
    <citation type="submission" date="2018-05" db="EMBL/GenBank/DDBJ databases">
        <title>Flavobacterium sp. MEBiC07310.</title>
        <authorList>
            <person name="Baek K."/>
        </authorList>
    </citation>
    <scope>NUCLEOTIDE SEQUENCE [LARGE SCALE GENOMIC DNA]</scope>
    <source>
        <strain evidence="3 4">MEBiC07310</strain>
    </source>
</reference>
<dbReference type="InterPro" id="IPR032185">
    <property type="entry name" value="DUF5017"/>
</dbReference>
<dbReference type="Pfam" id="PF16409">
    <property type="entry name" value="DUF5017"/>
    <property type="match status" value="1"/>
</dbReference>
<accession>A0A2U8QTR1</accession>
<dbReference type="AlphaFoldDB" id="A0A2U8QTR1"/>
<dbReference type="KEGG" id="fse:DI487_06635"/>
<keyword evidence="4" id="KW-1185">Reference proteome</keyword>